<accession>A0A2M7BUB8</accession>
<protein>
    <recommendedName>
        <fullName evidence="2">Cas12f1-like TNB domain-containing protein</fullName>
    </recommendedName>
</protein>
<gene>
    <name evidence="3" type="ORF">COS49_02115</name>
</gene>
<dbReference type="Proteomes" id="UP000229894">
    <property type="component" value="Unassembled WGS sequence"/>
</dbReference>
<comment type="caution">
    <text evidence="3">The sequence shown here is derived from an EMBL/GenBank/DDBJ whole genome shotgun (WGS) entry which is preliminary data.</text>
</comment>
<dbReference type="EMBL" id="PEUX01000044">
    <property type="protein sequence ID" value="PIV10129.1"/>
    <property type="molecule type" value="Genomic_DNA"/>
</dbReference>
<sequence length="50" mass="5583">NQELKLSNREWTCPKCGVKHDRDILASQNIKGFALIGSGRPKSTLVETSR</sequence>
<evidence type="ECO:0000259" key="2">
    <source>
        <dbReference type="Pfam" id="PF07282"/>
    </source>
</evidence>
<evidence type="ECO:0000256" key="1">
    <source>
        <dbReference type="ARBA" id="ARBA00023125"/>
    </source>
</evidence>
<evidence type="ECO:0000313" key="3">
    <source>
        <dbReference type="EMBL" id="PIV10129.1"/>
    </source>
</evidence>
<dbReference type="GO" id="GO:0003677">
    <property type="term" value="F:DNA binding"/>
    <property type="evidence" value="ECO:0007669"/>
    <property type="project" value="UniProtKB-KW"/>
</dbReference>
<reference evidence="4" key="1">
    <citation type="submission" date="2017-09" db="EMBL/GenBank/DDBJ databases">
        <title>Depth-based differentiation of microbial function through sediment-hosted aquifers and enrichment of novel symbionts in the deep terrestrial subsurface.</title>
        <authorList>
            <person name="Probst A.J."/>
            <person name="Ladd B."/>
            <person name="Jarett J.K."/>
            <person name="Geller-Mcgrath D.E."/>
            <person name="Sieber C.M.K."/>
            <person name="Emerson J.B."/>
            <person name="Anantharaman K."/>
            <person name="Thomas B.C."/>
            <person name="Malmstrom R."/>
            <person name="Stieglmeier M."/>
            <person name="Klingl A."/>
            <person name="Woyke T."/>
            <person name="Ryan C.M."/>
            <person name="Banfield J.F."/>
        </authorList>
    </citation>
    <scope>NUCLEOTIDE SEQUENCE [LARGE SCALE GENOMIC DNA]</scope>
</reference>
<dbReference type="InterPro" id="IPR010095">
    <property type="entry name" value="Cas12f1-like_TNB"/>
</dbReference>
<feature type="non-terminal residue" evidence="3">
    <location>
        <position position="1"/>
    </location>
</feature>
<name>A0A2M7BUB8_9BACT</name>
<proteinExistence type="predicted"/>
<evidence type="ECO:0000313" key="4">
    <source>
        <dbReference type="Proteomes" id="UP000229894"/>
    </source>
</evidence>
<dbReference type="Pfam" id="PF07282">
    <property type="entry name" value="Cas12f1-like_TNB"/>
    <property type="match status" value="1"/>
</dbReference>
<feature type="domain" description="Cas12f1-like TNB" evidence="2">
    <location>
        <begin position="6"/>
        <end position="30"/>
    </location>
</feature>
<dbReference type="AlphaFoldDB" id="A0A2M7BUB8"/>
<organism evidence="3 4">
    <name type="scientific">Candidatus Portnoybacteria bacterium CG03_land_8_20_14_0_80_41_10</name>
    <dbReference type="NCBI Taxonomy" id="1974808"/>
    <lineage>
        <taxon>Bacteria</taxon>
        <taxon>Candidatus Portnoyibacteriota</taxon>
    </lineage>
</organism>
<keyword evidence="1" id="KW-0238">DNA-binding</keyword>